<keyword evidence="1" id="KW-0229">DNA integration</keyword>
<dbReference type="SUPFAM" id="SSF56349">
    <property type="entry name" value="DNA breaking-rejoining enzymes"/>
    <property type="match status" value="1"/>
</dbReference>
<dbReference type="PROSITE" id="PS51900">
    <property type="entry name" value="CB"/>
    <property type="match status" value="1"/>
</dbReference>
<dbReference type="InterPro" id="IPR010998">
    <property type="entry name" value="Integrase_recombinase_N"/>
</dbReference>
<dbReference type="InterPro" id="IPR011010">
    <property type="entry name" value="DNA_brk_join_enz"/>
</dbReference>
<dbReference type="InterPro" id="IPR044068">
    <property type="entry name" value="CB"/>
</dbReference>
<reference evidence="6 7" key="1">
    <citation type="submission" date="2019-02" db="EMBL/GenBank/DDBJ databases">
        <title>Arundinibacter roseus gen. nov., sp. nov., a new member of the family Cytophagaceae.</title>
        <authorList>
            <person name="Szuroczki S."/>
            <person name="Khayer B."/>
            <person name="Sproer C."/>
            <person name="Toumi M."/>
            <person name="Szabo A."/>
            <person name="Felfoldi T."/>
            <person name="Schumann P."/>
            <person name="Toth E."/>
        </authorList>
    </citation>
    <scope>NUCLEOTIDE SEQUENCE [LARGE SCALE GENOMIC DNA]</scope>
    <source>
        <strain evidence="6 7">DMA-k-7a</strain>
    </source>
</reference>
<evidence type="ECO:0000313" key="6">
    <source>
        <dbReference type="EMBL" id="TDB69124.1"/>
    </source>
</evidence>
<proteinExistence type="predicted"/>
<dbReference type="Proteomes" id="UP000295706">
    <property type="component" value="Unassembled WGS sequence"/>
</dbReference>
<gene>
    <name evidence="6" type="ORF">EZE20_01955</name>
</gene>
<dbReference type="Pfam" id="PF17293">
    <property type="entry name" value="Arm-DNA-bind_5"/>
    <property type="match status" value="1"/>
</dbReference>
<keyword evidence="7" id="KW-1185">Reference proteome</keyword>
<evidence type="ECO:0000313" key="7">
    <source>
        <dbReference type="Proteomes" id="UP000295706"/>
    </source>
</evidence>
<organism evidence="6 7">
    <name type="scientific">Arundinibacter roseus</name>
    <dbReference type="NCBI Taxonomy" id="2070510"/>
    <lineage>
        <taxon>Bacteria</taxon>
        <taxon>Pseudomonadati</taxon>
        <taxon>Bacteroidota</taxon>
        <taxon>Cytophagia</taxon>
        <taxon>Cytophagales</taxon>
        <taxon>Spirosomataceae</taxon>
        <taxon>Arundinibacter</taxon>
    </lineage>
</organism>
<evidence type="ECO:0000259" key="5">
    <source>
        <dbReference type="PROSITE" id="PS51900"/>
    </source>
</evidence>
<dbReference type="GO" id="GO:0003677">
    <property type="term" value="F:DNA binding"/>
    <property type="evidence" value="ECO:0007669"/>
    <property type="project" value="UniProtKB-UniRule"/>
</dbReference>
<evidence type="ECO:0000256" key="2">
    <source>
        <dbReference type="ARBA" id="ARBA00023125"/>
    </source>
</evidence>
<dbReference type="InterPro" id="IPR025269">
    <property type="entry name" value="SAM-like_dom"/>
</dbReference>
<feature type="domain" description="Core-binding (CB)" evidence="5">
    <location>
        <begin position="102"/>
        <end position="187"/>
    </location>
</feature>
<accession>A0A4R4KLA1</accession>
<dbReference type="GO" id="GO:0015074">
    <property type="term" value="P:DNA integration"/>
    <property type="evidence" value="ECO:0007669"/>
    <property type="project" value="UniProtKB-KW"/>
</dbReference>
<dbReference type="InterPro" id="IPR013762">
    <property type="entry name" value="Integrase-like_cat_sf"/>
</dbReference>
<dbReference type="Gene3D" id="1.10.443.10">
    <property type="entry name" value="Intergrase catalytic core"/>
    <property type="match status" value="1"/>
</dbReference>
<evidence type="ECO:0000256" key="3">
    <source>
        <dbReference type="ARBA" id="ARBA00023172"/>
    </source>
</evidence>
<dbReference type="GO" id="GO:0006310">
    <property type="term" value="P:DNA recombination"/>
    <property type="evidence" value="ECO:0007669"/>
    <property type="project" value="UniProtKB-KW"/>
</dbReference>
<evidence type="ECO:0000256" key="1">
    <source>
        <dbReference type="ARBA" id="ARBA00022908"/>
    </source>
</evidence>
<dbReference type="OrthoDB" id="937349at2"/>
<keyword evidence="2 4" id="KW-0238">DNA-binding</keyword>
<dbReference type="AlphaFoldDB" id="A0A4R4KLA1"/>
<comment type="caution">
    <text evidence="6">The sequence shown here is derived from an EMBL/GenBank/DDBJ whole genome shotgun (WGS) entry which is preliminary data.</text>
</comment>
<keyword evidence="3" id="KW-0233">DNA recombination</keyword>
<protein>
    <recommendedName>
        <fullName evidence="5">Core-binding (CB) domain-containing protein</fullName>
    </recommendedName>
</protein>
<dbReference type="Gene3D" id="1.10.150.130">
    <property type="match status" value="1"/>
</dbReference>
<dbReference type="Pfam" id="PF13102">
    <property type="entry name" value="Phage_int_SAM_5"/>
    <property type="match status" value="1"/>
</dbReference>
<name>A0A4R4KLA1_9BACT</name>
<dbReference type="EMBL" id="SMJU01000001">
    <property type="protein sequence ID" value="TDB69124.1"/>
    <property type="molecule type" value="Genomic_DNA"/>
</dbReference>
<dbReference type="InterPro" id="IPR035386">
    <property type="entry name" value="Arm-DNA-bind_5"/>
</dbReference>
<sequence length="387" mass="44927">MDILFWRHRSKRKGYTNIYCRITVSGDRADLGSVGISALWDEFDPGRNRFKPTSGNGTAYNQLLSNIENELLTIFNTLCQKRQPFTADTIKRLYLAESDEIATLADAFERFIVDSGVKPNTLKSYRGIQAALLEHLGNVRQTKVLVSEFDLPKFLAYRNFLTHKKKYAESTKRKHLSVVKQVCIFAKLHGLSPNNPLEGFKVKMEEVADPIFLTQEQFEKLRAHRFQNPRLQRTADVFIVYCRTGFHYEDLRALARNFEKAVHIDEQGREWIQWRRIKTGIMARVPIFPEVVEIVEKYGGWHKLPFTSNVKMNDYLKLVAMELKFPEPLASQISVKTGRKTFSSYLLNTLGWRRGAVKVILGLRTDRSLDAYAREDERLIRLELEEM</sequence>
<dbReference type="RefSeq" id="WP_132113908.1">
    <property type="nucleotide sequence ID" value="NZ_SMJU01000001.1"/>
</dbReference>
<evidence type="ECO:0000256" key="4">
    <source>
        <dbReference type="PROSITE-ProRule" id="PRU01248"/>
    </source>
</evidence>